<dbReference type="RefSeq" id="WP_089283632.1">
    <property type="nucleotide sequence ID" value="NZ_FZOJ01000014.1"/>
</dbReference>
<reference evidence="10 11" key="1">
    <citation type="submission" date="2017-06" db="EMBL/GenBank/DDBJ databases">
        <authorList>
            <person name="Kim H.J."/>
            <person name="Triplett B.A."/>
        </authorList>
    </citation>
    <scope>NUCLEOTIDE SEQUENCE [LARGE SCALE GENOMIC DNA]</scope>
    <source>
        <strain evidence="10 11">SCA</strain>
    </source>
</reference>
<evidence type="ECO:0000256" key="5">
    <source>
        <dbReference type="ARBA" id="ARBA00034545"/>
    </source>
</evidence>
<evidence type="ECO:0000256" key="6">
    <source>
        <dbReference type="ARBA" id="ARBA00047941"/>
    </source>
</evidence>
<dbReference type="NCBIfam" id="NF008823">
    <property type="entry name" value="PRK11873.1"/>
    <property type="match status" value="1"/>
</dbReference>
<evidence type="ECO:0000256" key="3">
    <source>
        <dbReference type="ARBA" id="ARBA00034487"/>
    </source>
</evidence>
<evidence type="ECO:0000256" key="2">
    <source>
        <dbReference type="ARBA" id="ARBA00022691"/>
    </source>
</evidence>
<feature type="domain" description="Methyltransferase" evidence="9">
    <location>
        <begin position="74"/>
        <end position="219"/>
    </location>
</feature>
<dbReference type="SUPFAM" id="SSF53335">
    <property type="entry name" value="S-adenosyl-L-methionine-dependent methyltransferases"/>
    <property type="match status" value="1"/>
</dbReference>
<dbReference type="OrthoDB" id="9772751at2"/>
<dbReference type="CDD" id="cd02440">
    <property type="entry name" value="AdoMet_MTases"/>
    <property type="match status" value="1"/>
</dbReference>
<dbReference type="Pfam" id="PF13847">
    <property type="entry name" value="Methyltransf_31"/>
    <property type="match status" value="1"/>
</dbReference>
<evidence type="ECO:0000256" key="1">
    <source>
        <dbReference type="ARBA" id="ARBA00022679"/>
    </source>
</evidence>
<dbReference type="Proteomes" id="UP000198304">
    <property type="component" value="Unassembled WGS sequence"/>
</dbReference>
<sequence>MEFNVKEKVKDYYGSIAKEVMEKKGGSCGCNSSCCGDVSNTSMIYDLEYLADLPEAALTASLGCANPLVLAELKEGETVLDLGSGGGIDVLMASKYVGEKGKVYGLDMTDEMLRLANSNKEKMGVENVEFFKGYIEEIPLPDDSIDIIISNCVINLVEDKEKALKEVARVLRPGGRIAIADIVQLKDVSAEIKTMAESWVGCIAGTLKVDEYEKVLKKVGFKDIKIEPIHVYTKALIEDIIASKHFKQDIDINWDSLDSAFAGANIKAIK</sequence>
<dbReference type="GO" id="GO:0030791">
    <property type="term" value="F:arsenite methyltransferase activity"/>
    <property type="evidence" value="ECO:0007669"/>
    <property type="project" value="UniProtKB-EC"/>
</dbReference>
<evidence type="ECO:0000313" key="10">
    <source>
        <dbReference type="EMBL" id="SNS61530.1"/>
    </source>
</evidence>
<dbReference type="InterPro" id="IPR025714">
    <property type="entry name" value="Methyltranfer_dom"/>
</dbReference>
<evidence type="ECO:0000256" key="4">
    <source>
        <dbReference type="ARBA" id="ARBA00034521"/>
    </source>
</evidence>
<evidence type="ECO:0000259" key="9">
    <source>
        <dbReference type="Pfam" id="PF13847"/>
    </source>
</evidence>
<name>A0A239FXN7_9FIRM</name>
<comment type="catalytic activity">
    <reaction evidence="8">
        <text>arsenic triglutathione + 3 [thioredoxin]-dithiol + 3 S-adenosyl-L-methionine = trimethylarsine + 3 [thioredoxin]-disulfide + 3 glutathione + 3 S-adenosyl-L-homocysteine + 3 H(+)</text>
        <dbReference type="Rhea" id="RHEA:69432"/>
        <dbReference type="Rhea" id="RHEA-COMP:10698"/>
        <dbReference type="Rhea" id="RHEA-COMP:10700"/>
        <dbReference type="ChEBI" id="CHEBI:15378"/>
        <dbReference type="ChEBI" id="CHEBI:27130"/>
        <dbReference type="ChEBI" id="CHEBI:29950"/>
        <dbReference type="ChEBI" id="CHEBI:50058"/>
        <dbReference type="ChEBI" id="CHEBI:57856"/>
        <dbReference type="ChEBI" id="CHEBI:57925"/>
        <dbReference type="ChEBI" id="CHEBI:59789"/>
        <dbReference type="ChEBI" id="CHEBI:183640"/>
        <dbReference type="EC" id="2.1.1.137"/>
    </reaction>
</comment>
<keyword evidence="1 10" id="KW-0808">Transferase</keyword>
<accession>A0A239FXN7</accession>
<dbReference type="InterPro" id="IPR026669">
    <property type="entry name" value="Arsenite_MeTrfase-like"/>
</dbReference>
<protein>
    <recommendedName>
        <fullName evidence="5">Arsenite methyltransferase</fullName>
        <ecNumber evidence="4">2.1.1.137</ecNumber>
    </recommendedName>
</protein>
<keyword evidence="10" id="KW-0489">Methyltransferase</keyword>
<proteinExistence type="inferred from homology"/>
<comment type="similarity">
    <text evidence="3">Belongs to the methyltransferase superfamily. Arsenite methyltransferase family.</text>
</comment>
<dbReference type="PANTHER" id="PTHR43675">
    <property type="entry name" value="ARSENITE METHYLTRANSFERASE"/>
    <property type="match status" value="1"/>
</dbReference>
<evidence type="ECO:0000313" key="11">
    <source>
        <dbReference type="Proteomes" id="UP000198304"/>
    </source>
</evidence>
<dbReference type="EC" id="2.1.1.137" evidence="4"/>
<dbReference type="PANTHER" id="PTHR43675:SF8">
    <property type="entry name" value="ARSENITE METHYLTRANSFERASE"/>
    <property type="match status" value="1"/>
</dbReference>
<dbReference type="GO" id="GO:0032259">
    <property type="term" value="P:methylation"/>
    <property type="evidence" value="ECO:0007669"/>
    <property type="project" value="UniProtKB-KW"/>
</dbReference>
<keyword evidence="11" id="KW-1185">Reference proteome</keyword>
<comment type="catalytic activity">
    <reaction evidence="7">
        <text>arsenic triglutathione + 2 [thioredoxin]-dithiol + 2 S-adenosyl-L-methionine + H2O = dimethylarsinous acid + 2 [thioredoxin]-disulfide + 3 glutathione + 2 S-adenosyl-L-homocysteine + 2 H(+)</text>
        <dbReference type="Rhea" id="RHEA:69464"/>
        <dbReference type="Rhea" id="RHEA-COMP:10698"/>
        <dbReference type="Rhea" id="RHEA-COMP:10700"/>
        <dbReference type="ChEBI" id="CHEBI:15377"/>
        <dbReference type="ChEBI" id="CHEBI:15378"/>
        <dbReference type="ChEBI" id="CHEBI:23808"/>
        <dbReference type="ChEBI" id="CHEBI:29950"/>
        <dbReference type="ChEBI" id="CHEBI:50058"/>
        <dbReference type="ChEBI" id="CHEBI:57856"/>
        <dbReference type="ChEBI" id="CHEBI:57925"/>
        <dbReference type="ChEBI" id="CHEBI:59789"/>
        <dbReference type="ChEBI" id="CHEBI:183640"/>
        <dbReference type="EC" id="2.1.1.137"/>
    </reaction>
</comment>
<keyword evidence="2" id="KW-0949">S-adenosyl-L-methionine</keyword>
<dbReference type="AlphaFoldDB" id="A0A239FXN7"/>
<dbReference type="InterPro" id="IPR029063">
    <property type="entry name" value="SAM-dependent_MTases_sf"/>
</dbReference>
<gene>
    <name evidence="10" type="ORF">SAMN05446037_101485</name>
</gene>
<evidence type="ECO:0000256" key="8">
    <source>
        <dbReference type="ARBA" id="ARBA00048428"/>
    </source>
</evidence>
<evidence type="ECO:0000256" key="7">
    <source>
        <dbReference type="ARBA" id="ARBA00047943"/>
    </source>
</evidence>
<comment type="catalytic activity">
    <reaction evidence="6">
        <text>arsenic triglutathione + [thioredoxin]-dithiol + S-adenosyl-L-methionine + 2 H2O = methylarsonous acid + [thioredoxin]-disulfide + 3 glutathione + S-adenosyl-L-homocysteine + H(+)</text>
        <dbReference type="Rhea" id="RHEA:69460"/>
        <dbReference type="Rhea" id="RHEA-COMP:10698"/>
        <dbReference type="Rhea" id="RHEA-COMP:10700"/>
        <dbReference type="ChEBI" id="CHEBI:15377"/>
        <dbReference type="ChEBI" id="CHEBI:15378"/>
        <dbReference type="ChEBI" id="CHEBI:17826"/>
        <dbReference type="ChEBI" id="CHEBI:29950"/>
        <dbReference type="ChEBI" id="CHEBI:50058"/>
        <dbReference type="ChEBI" id="CHEBI:57856"/>
        <dbReference type="ChEBI" id="CHEBI:57925"/>
        <dbReference type="ChEBI" id="CHEBI:59789"/>
        <dbReference type="ChEBI" id="CHEBI:183640"/>
        <dbReference type="EC" id="2.1.1.137"/>
    </reaction>
</comment>
<organism evidence="10 11">
    <name type="scientific">Anaerovirgula multivorans</name>
    <dbReference type="NCBI Taxonomy" id="312168"/>
    <lineage>
        <taxon>Bacteria</taxon>
        <taxon>Bacillati</taxon>
        <taxon>Bacillota</taxon>
        <taxon>Clostridia</taxon>
        <taxon>Peptostreptococcales</taxon>
        <taxon>Natronincolaceae</taxon>
        <taxon>Anaerovirgula</taxon>
    </lineage>
</organism>
<dbReference type="EMBL" id="FZOJ01000014">
    <property type="protein sequence ID" value="SNS61530.1"/>
    <property type="molecule type" value="Genomic_DNA"/>
</dbReference>
<dbReference type="Gene3D" id="3.40.50.150">
    <property type="entry name" value="Vaccinia Virus protein VP39"/>
    <property type="match status" value="1"/>
</dbReference>